<feature type="compositionally biased region" description="Polar residues" evidence="1">
    <location>
        <begin position="132"/>
        <end position="150"/>
    </location>
</feature>
<feature type="compositionally biased region" description="Basic and acidic residues" evidence="1">
    <location>
        <begin position="168"/>
        <end position="182"/>
    </location>
</feature>
<evidence type="ECO:0000259" key="2">
    <source>
        <dbReference type="Pfam" id="PF03399"/>
    </source>
</evidence>
<feature type="region of interest" description="Disordered" evidence="1">
    <location>
        <begin position="168"/>
        <end position="418"/>
    </location>
</feature>
<sequence length="680" mass="80320">MSLFGGQSWADLVEEEELEKLQDEVHQEQESNQSLDDSYEQQQQQHENDRDERDHQTDNKSNKNKKNKQQQQNNRGNDREYDRQKQNYNDRQDRYDRNDRFDKNDRNNYNQDKYERNDRQDRYDRNDRNQQKFNQSPNKNYKDNNNSSRPNKYVDLNLEWTHDKFLSEHGDDYKSKDRDQHSKNSNNSPRGVSNKEKRIVIESPPRENIQSPKRDLRELINEEKTKSPIQITISTKDSPNDKSGRIVQLTPNSTPQKDSSHTTPNSTPKRDLRDLINQEKAKSPHLFKQEITITAKDSPNDKTERIVQITPQKDTSNTNVSTTPTSTPKRDLRELINQEKAKSPHIFGKDQNNSNPKNNNNYSTPPQPKRNLNDLTPYSSPYPNNNNNKTPTTPPQQQNRTPNNNKNKNKNINNSTPKVIPIQSFDIDNVEDGQTIVGTCKTFEKNYERLTSAPKPELVRSLVTLETWFPKLLNKYENTKNYDYTINQLKSIRQDLIVQNIRSEFALNVYENNAKISLENQDFNEFSQCISQIKLLYEKYPLSSNQIEFIQFDLLFNLIFNEFDLFLLLKNLNVTLLENEMVKETMEIIKSTFTQNFHRFSNYYKNCNNKYSKIILERILKDKFRDQTLNTMIKSYKPSIEYSLLEKELSFSQRDDLLTYLESKSNLTLDTKNKLLITKK</sequence>
<feature type="domain" description="SAC3/GANP/THP3 conserved" evidence="2">
    <location>
        <begin position="445"/>
        <end position="663"/>
    </location>
</feature>
<keyword evidence="4" id="KW-1185">Reference proteome</keyword>
<dbReference type="EMBL" id="LODT01000021">
    <property type="protein sequence ID" value="KYQ96728.1"/>
    <property type="molecule type" value="Genomic_DNA"/>
</dbReference>
<feature type="compositionally biased region" description="Low complexity" evidence="1">
    <location>
        <begin position="383"/>
        <end position="418"/>
    </location>
</feature>
<dbReference type="PANTHER" id="PTHR12436">
    <property type="entry name" value="80 KDA MCM3-ASSOCIATED PROTEIN"/>
    <property type="match status" value="1"/>
</dbReference>
<evidence type="ECO:0000313" key="3">
    <source>
        <dbReference type="EMBL" id="KYQ96728.1"/>
    </source>
</evidence>
<feature type="compositionally biased region" description="Basic and acidic residues" evidence="1">
    <location>
        <begin position="212"/>
        <end position="226"/>
    </location>
</feature>
<feature type="compositionally biased region" description="Polar residues" evidence="1">
    <location>
        <begin position="373"/>
        <end position="382"/>
    </location>
</feature>
<evidence type="ECO:0000313" key="4">
    <source>
        <dbReference type="Proteomes" id="UP000076078"/>
    </source>
</evidence>
<dbReference type="Proteomes" id="UP000076078">
    <property type="component" value="Unassembled WGS sequence"/>
</dbReference>
<feature type="compositionally biased region" description="Basic and acidic residues" evidence="1">
    <location>
        <begin position="76"/>
        <end position="130"/>
    </location>
</feature>
<dbReference type="GO" id="GO:0005634">
    <property type="term" value="C:nucleus"/>
    <property type="evidence" value="ECO:0007669"/>
    <property type="project" value="TreeGrafter"/>
</dbReference>
<feature type="region of interest" description="Disordered" evidence="1">
    <location>
        <begin position="1"/>
        <end position="152"/>
    </location>
</feature>
<organism evidence="3 4">
    <name type="scientific">Tieghemostelium lacteum</name>
    <name type="common">Slime mold</name>
    <name type="synonym">Dictyostelium lacteum</name>
    <dbReference type="NCBI Taxonomy" id="361077"/>
    <lineage>
        <taxon>Eukaryota</taxon>
        <taxon>Amoebozoa</taxon>
        <taxon>Evosea</taxon>
        <taxon>Eumycetozoa</taxon>
        <taxon>Dictyostelia</taxon>
        <taxon>Dictyosteliales</taxon>
        <taxon>Raperosteliaceae</taxon>
        <taxon>Tieghemostelium</taxon>
    </lineage>
</organism>
<evidence type="ECO:0000256" key="1">
    <source>
        <dbReference type="SAM" id="MobiDB-lite"/>
    </source>
</evidence>
<accession>A0A151ZS17</accession>
<protein>
    <submittedName>
        <fullName evidence="3">SAC3/GANP family protein</fullName>
    </submittedName>
</protein>
<name>A0A151ZS17_TIELA</name>
<dbReference type="PANTHER" id="PTHR12436:SF4">
    <property type="entry name" value="LEUKOCYTE RECEPTOR CLUSTER MEMBER 8"/>
    <property type="match status" value="1"/>
</dbReference>
<feature type="compositionally biased region" description="Low complexity" evidence="1">
    <location>
        <begin position="352"/>
        <end position="361"/>
    </location>
</feature>
<feature type="compositionally biased region" description="Polar residues" evidence="1">
    <location>
        <begin position="30"/>
        <end position="45"/>
    </location>
</feature>
<gene>
    <name evidence="3" type="ORF">DLAC_04025</name>
</gene>
<feature type="compositionally biased region" description="Basic and acidic residues" evidence="1">
    <location>
        <begin position="46"/>
        <end position="61"/>
    </location>
</feature>
<dbReference type="OMA" id="DHWNGKE"/>
<dbReference type="AlphaFoldDB" id="A0A151ZS17"/>
<feature type="compositionally biased region" description="Low complexity" evidence="1">
    <location>
        <begin position="315"/>
        <end position="327"/>
    </location>
</feature>
<feature type="compositionally biased region" description="Polar residues" evidence="1">
    <location>
        <begin position="249"/>
        <end position="267"/>
    </location>
</feature>
<feature type="compositionally biased region" description="Polar residues" evidence="1">
    <location>
        <begin position="227"/>
        <end position="237"/>
    </location>
</feature>
<dbReference type="STRING" id="361077.A0A151ZS17"/>
<dbReference type="Gene3D" id="1.25.40.990">
    <property type="match status" value="1"/>
</dbReference>
<dbReference type="InterPro" id="IPR005062">
    <property type="entry name" value="SAC3/GANP/THP3_conserved"/>
</dbReference>
<dbReference type="InParanoid" id="A0A151ZS17"/>
<reference evidence="3 4" key="1">
    <citation type="submission" date="2015-12" db="EMBL/GenBank/DDBJ databases">
        <title>Dictyostelia acquired genes for synthesis and detection of signals that induce cell-type specialization by lateral gene transfer from prokaryotes.</title>
        <authorList>
            <person name="Gloeckner G."/>
            <person name="Schaap P."/>
        </authorList>
    </citation>
    <scope>NUCLEOTIDE SEQUENCE [LARGE SCALE GENOMIC DNA]</scope>
    <source>
        <strain evidence="3 4">TK</strain>
    </source>
</reference>
<feature type="compositionally biased region" description="Basic and acidic residues" evidence="1">
    <location>
        <begin position="19"/>
        <end position="29"/>
    </location>
</feature>
<dbReference type="OrthoDB" id="199574at2759"/>
<dbReference type="InterPro" id="IPR045107">
    <property type="entry name" value="SAC3/GANP/THP3"/>
</dbReference>
<proteinExistence type="predicted"/>
<feature type="compositionally biased region" description="Basic and acidic residues" evidence="1">
    <location>
        <begin position="268"/>
        <end position="282"/>
    </location>
</feature>
<feature type="compositionally biased region" description="Basic and acidic residues" evidence="1">
    <location>
        <begin position="328"/>
        <end position="342"/>
    </location>
</feature>
<dbReference type="Pfam" id="PF03399">
    <property type="entry name" value="SAC3_GANP"/>
    <property type="match status" value="1"/>
</dbReference>
<comment type="caution">
    <text evidence="3">The sequence shown here is derived from an EMBL/GenBank/DDBJ whole genome shotgun (WGS) entry which is preliminary data.</text>
</comment>